<evidence type="ECO:0000313" key="2">
    <source>
        <dbReference type="EMBL" id="OBQ52388.1"/>
    </source>
</evidence>
<sequence length="127" mass="15384">MNRLVMVWVALLTAVLCTSALAHDYKYQKKSPEERMQRMNKLLDLTPEQQTKVKDIITRRDAEMEPLFVSLSKATDKEEQREIKMEILEQHKRFRDELNTVLTEEQQKKYQEFIRSKMEQRKMHKKK</sequence>
<evidence type="ECO:0000313" key="3">
    <source>
        <dbReference type="Proteomes" id="UP000091979"/>
    </source>
</evidence>
<dbReference type="Proteomes" id="UP000091979">
    <property type="component" value="Unassembled WGS sequence"/>
</dbReference>
<organism evidence="2 3">
    <name type="scientific">Halodesulfovibrio spirochaetisodalis</name>
    <dbReference type="NCBI Taxonomy" id="1560234"/>
    <lineage>
        <taxon>Bacteria</taxon>
        <taxon>Pseudomonadati</taxon>
        <taxon>Thermodesulfobacteriota</taxon>
        <taxon>Desulfovibrionia</taxon>
        <taxon>Desulfovibrionales</taxon>
        <taxon>Desulfovibrionaceae</taxon>
        <taxon>Halodesulfovibrio</taxon>
    </lineage>
</organism>
<feature type="signal peptide" evidence="1">
    <location>
        <begin position="1"/>
        <end position="22"/>
    </location>
</feature>
<reference evidence="2 3" key="1">
    <citation type="submission" date="2015-01" db="EMBL/GenBank/DDBJ databases">
        <title>Desulfovibrio sp. JC271 draft genome sequence.</title>
        <authorList>
            <person name="Shivani Y."/>
            <person name="Subhash Y."/>
            <person name="Sasikala C."/>
            <person name="Ramana C.V."/>
        </authorList>
    </citation>
    <scope>NUCLEOTIDE SEQUENCE [LARGE SCALE GENOMIC DNA]</scope>
    <source>
        <strain evidence="2 3">JC271</strain>
    </source>
</reference>
<protein>
    <recommendedName>
        <fullName evidence="4">Periplasmic heavy metal sensor</fullName>
    </recommendedName>
</protein>
<feature type="chain" id="PRO_5008600565" description="Periplasmic heavy metal sensor" evidence="1">
    <location>
        <begin position="23"/>
        <end position="127"/>
    </location>
</feature>
<dbReference type="RefSeq" id="WP_066854118.1">
    <property type="nucleotide sequence ID" value="NZ_JXMS01000010.1"/>
</dbReference>
<comment type="caution">
    <text evidence="2">The sequence shown here is derived from an EMBL/GenBank/DDBJ whole genome shotgun (WGS) entry which is preliminary data.</text>
</comment>
<dbReference type="AlphaFoldDB" id="A0A1B7XE01"/>
<gene>
    <name evidence="2" type="ORF">SP90_07350</name>
</gene>
<proteinExistence type="predicted"/>
<accession>A0A1B7XE01</accession>
<keyword evidence="3" id="KW-1185">Reference proteome</keyword>
<dbReference type="EMBL" id="JXMS01000010">
    <property type="protein sequence ID" value="OBQ52388.1"/>
    <property type="molecule type" value="Genomic_DNA"/>
</dbReference>
<dbReference type="OrthoDB" id="5465196at2"/>
<evidence type="ECO:0000256" key="1">
    <source>
        <dbReference type="SAM" id="SignalP"/>
    </source>
</evidence>
<name>A0A1B7XE01_9BACT</name>
<keyword evidence="1" id="KW-0732">Signal</keyword>
<evidence type="ECO:0008006" key="4">
    <source>
        <dbReference type="Google" id="ProtNLM"/>
    </source>
</evidence>
<dbReference type="PATRIC" id="fig|1560234.3.peg.287"/>